<evidence type="ECO:0000256" key="4">
    <source>
        <dbReference type="ARBA" id="ARBA00023242"/>
    </source>
</evidence>
<keyword evidence="7" id="KW-1185">Reference proteome</keyword>
<dbReference type="AlphaFoldDB" id="A0A0D0AY47"/>
<sequence length="336" mass="38707">LLKSLVALYWENYHPFYPFLHQSTFQKSLAAKLHLYDRTFGSTVLAVCAIASRLSDDPRVLYNHTTSKHSAGWKYFNQIELIPKSFLYSPTVCALQVYPLAVIFMHTTHMVETAWVMIGTGIRLAQMIGVHRSGFGKGRDPKEVELWKRAFWQLILFDTVTSMGLGRPRSSNTNDLDLELPVMCDDEYWEAPNPDDAFTQPENTPSKLAFRIHRIKLTEILGFAHRSIYSARRLDPWGPTTLSTAEWNQKAVMELDSALNQWIDALPDFLKYNPHRKDSIFAHQSIMLYAEFYWVRIQVHQRFMSWPGQKSMLTFPSLAICANAARSCVHLLDGHH</sequence>
<dbReference type="GO" id="GO:0005634">
    <property type="term" value="C:nucleus"/>
    <property type="evidence" value="ECO:0007669"/>
    <property type="project" value="UniProtKB-SubCell"/>
</dbReference>
<accession>A0A0D0AY47</accession>
<dbReference type="HOGENOM" id="CLU_006019_3_0_1"/>
<evidence type="ECO:0000259" key="5">
    <source>
        <dbReference type="SMART" id="SM00906"/>
    </source>
</evidence>
<protein>
    <recommendedName>
        <fullName evidence="5">Xylanolytic transcriptional activator regulatory domain-containing protein</fullName>
    </recommendedName>
</protein>
<dbReference type="InterPro" id="IPR007219">
    <property type="entry name" value="XnlR_reg_dom"/>
</dbReference>
<keyword evidence="4" id="KW-0539">Nucleus</keyword>
<evidence type="ECO:0000313" key="7">
    <source>
        <dbReference type="Proteomes" id="UP000053593"/>
    </source>
</evidence>
<dbReference type="Pfam" id="PF04082">
    <property type="entry name" value="Fungal_trans"/>
    <property type="match status" value="1"/>
</dbReference>
<evidence type="ECO:0000256" key="3">
    <source>
        <dbReference type="ARBA" id="ARBA00023125"/>
    </source>
</evidence>
<dbReference type="CDD" id="cd12148">
    <property type="entry name" value="fungal_TF_MHR"/>
    <property type="match status" value="1"/>
</dbReference>
<organism evidence="6 7">
    <name type="scientific">Collybiopsis luxurians FD-317 M1</name>
    <dbReference type="NCBI Taxonomy" id="944289"/>
    <lineage>
        <taxon>Eukaryota</taxon>
        <taxon>Fungi</taxon>
        <taxon>Dikarya</taxon>
        <taxon>Basidiomycota</taxon>
        <taxon>Agaricomycotina</taxon>
        <taxon>Agaricomycetes</taxon>
        <taxon>Agaricomycetidae</taxon>
        <taxon>Agaricales</taxon>
        <taxon>Marasmiineae</taxon>
        <taxon>Omphalotaceae</taxon>
        <taxon>Collybiopsis</taxon>
        <taxon>Collybiopsis luxurians</taxon>
    </lineage>
</organism>
<evidence type="ECO:0000256" key="2">
    <source>
        <dbReference type="ARBA" id="ARBA00022723"/>
    </source>
</evidence>
<dbReference type="SMART" id="SM00906">
    <property type="entry name" value="Fungal_trans"/>
    <property type="match status" value="1"/>
</dbReference>
<name>A0A0D0AY47_9AGAR</name>
<dbReference type="OrthoDB" id="4456959at2759"/>
<feature type="domain" description="Xylanolytic transcriptional activator regulatory" evidence="5">
    <location>
        <begin position="114"/>
        <end position="187"/>
    </location>
</feature>
<evidence type="ECO:0000313" key="6">
    <source>
        <dbReference type="EMBL" id="KIK55525.1"/>
    </source>
</evidence>
<dbReference type="InterPro" id="IPR050987">
    <property type="entry name" value="AtrR-like"/>
</dbReference>
<dbReference type="Proteomes" id="UP000053593">
    <property type="component" value="Unassembled WGS sequence"/>
</dbReference>
<keyword evidence="3" id="KW-0238">DNA-binding</keyword>
<dbReference type="EMBL" id="KN834805">
    <property type="protein sequence ID" value="KIK55525.1"/>
    <property type="molecule type" value="Genomic_DNA"/>
</dbReference>
<dbReference type="GO" id="GO:0003700">
    <property type="term" value="F:DNA-binding transcription factor activity"/>
    <property type="evidence" value="ECO:0007669"/>
    <property type="project" value="InterPro"/>
</dbReference>
<feature type="non-terminal residue" evidence="6">
    <location>
        <position position="1"/>
    </location>
</feature>
<reference evidence="6 7" key="1">
    <citation type="submission" date="2014-04" db="EMBL/GenBank/DDBJ databases">
        <title>Evolutionary Origins and Diversification of the Mycorrhizal Mutualists.</title>
        <authorList>
            <consortium name="DOE Joint Genome Institute"/>
            <consortium name="Mycorrhizal Genomics Consortium"/>
            <person name="Kohler A."/>
            <person name="Kuo A."/>
            <person name="Nagy L.G."/>
            <person name="Floudas D."/>
            <person name="Copeland A."/>
            <person name="Barry K.W."/>
            <person name="Cichocki N."/>
            <person name="Veneault-Fourrey C."/>
            <person name="LaButti K."/>
            <person name="Lindquist E.A."/>
            <person name="Lipzen A."/>
            <person name="Lundell T."/>
            <person name="Morin E."/>
            <person name="Murat C."/>
            <person name="Riley R."/>
            <person name="Ohm R."/>
            <person name="Sun H."/>
            <person name="Tunlid A."/>
            <person name="Henrissat B."/>
            <person name="Grigoriev I.V."/>
            <person name="Hibbett D.S."/>
            <person name="Martin F."/>
        </authorList>
    </citation>
    <scope>NUCLEOTIDE SEQUENCE [LARGE SCALE GENOMIC DNA]</scope>
    <source>
        <strain evidence="6 7">FD-317 M1</strain>
    </source>
</reference>
<dbReference type="PANTHER" id="PTHR46910">
    <property type="entry name" value="TRANSCRIPTION FACTOR PDR1"/>
    <property type="match status" value="1"/>
</dbReference>
<gene>
    <name evidence="6" type="ORF">GYMLUDRAFT_175464</name>
</gene>
<evidence type="ECO:0000256" key="1">
    <source>
        <dbReference type="ARBA" id="ARBA00004123"/>
    </source>
</evidence>
<comment type="subcellular location">
    <subcellularLocation>
        <location evidence="1">Nucleus</location>
    </subcellularLocation>
</comment>
<dbReference type="GO" id="GO:0006351">
    <property type="term" value="P:DNA-templated transcription"/>
    <property type="evidence" value="ECO:0007669"/>
    <property type="project" value="InterPro"/>
</dbReference>
<dbReference type="PANTHER" id="PTHR46910:SF3">
    <property type="entry name" value="HALOTOLERANCE PROTEIN 9-RELATED"/>
    <property type="match status" value="1"/>
</dbReference>
<proteinExistence type="predicted"/>
<dbReference type="GO" id="GO:0008270">
    <property type="term" value="F:zinc ion binding"/>
    <property type="evidence" value="ECO:0007669"/>
    <property type="project" value="InterPro"/>
</dbReference>
<dbReference type="GO" id="GO:0003677">
    <property type="term" value="F:DNA binding"/>
    <property type="evidence" value="ECO:0007669"/>
    <property type="project" value="UniProtKB-KW"/>
</dbReference>
<keyword evidence="2" id="KW-0479">Metal-binding</keyword>